<accession>A0A1S1R1Z7</accession>
<evidence type="ECO:0000313" key="2">
    <source>
        <dbReference type="EMBL" id="OHV39545.1"/>
    </source>
</evidence>
<feature type="domain" description="Polynucleotide kinase PNKP phosphatase" evidence="1">
    <location>
        <begin position="3"/>
        <end position="135"/>
    </location>
</feature>
<gene>
    <name evidence="2" type="ORF">CC117_14990</name>
</gene>
<dbReference type="AlphaFoldDB" id="A0A1S1R1Z7"/>
<reference evidence="3" key="1">
    <citation type="submission" date="2016-07" db="EMBL/GenBank/DDBJ databases">
        <title>Sequence Frankia sp. strain CcI1.17.</title>
        <authorList>
            <person name="Ghodhbane-Gtari F."/>
            <person name="Swanson E."/>
            <person name="Gueddou A."/>
            <person name="Morris K."/>
            <person name="Hezbri K."/>
            <person name="Ktari A."/>
            <person name="Nouioui I."/>
            <person name="Abebe-Akele F."/>
            <person name="Simpson S."/>
            <person name="Thomas K."/>
            <person name="Gtari M."/>
            <person name="Tisa L.S."/>
            <person name="Hurst S."/>
        </authorList>
    </citation>
    <scope>NUCLEOTIDE SEQUENCE [LARGE SCALE GENOMIC DNA]</scope>
    <source>
        <strain evidence="3">Cc1.17</strain>
    </source>
</reference>
<dbReference type="Pfam" id="PF25109">
    <property type="entry name" value="HAD_PNKP"/>
    <property type="match status" value="1"/>
</dbReference>
<keyword evidence="3" id="KW-1185">Reference proteome</keyword>
<dbReference type="InterPro" id="IPR056782">
    <property type="entry name" value="HAD_PNKP"/>
</dbReference>
<comment type="caution">
    <text evidence="2">The sequence shown here is derived from an EMBL/GenBank/DDBJ whole genome shotgun (WGS) entry which is preliminary data.</text>
</comment>
<name>A0A1S1R1Z7_9ACTN</name>
<dbReference type="InterPro" id="IPR023214">
    <property type="entry name" value="HAD_sf"/>
</dbReference>
<dbReference type="Proteomes" id="UP000179627">
    <property type="component" value="Unassembled WGS sequence"/>
</dbReference>
<proteinExistence type="predicted"/>
<evidence type="ECO:0000259" key="1">
    <source>
        <dbReference type="Pfam" id="PF25109"/>
    </source>
</evidence>
<dbReference type="SUPFAM" id="SSF56784">
    <property type="entry name" value="HAD-like"/>
    <property type="match status" value="1"/>
</dbReference>
<dbReference type="EMBL" id="MBLM01000102">
    <property type="protein sequence ID" value="OHV39545.1"/>
    <property type="molecule type" value="Genomic_DNA"/>
</dbReference>
<dbReference type="Gene3D" id="3.40.50.1000">
    <property type="entry name" value="HAD superfamily/HAD-like"/>
    <property type="match status" value="1"/>
</dbReference>
<organism evidence="2 3">
    <name type="scientific">Parafrankia colletiae</name>
    <dbReference type="NCBI Taxonomy" id="573497"/>
    <lineage>
        <taxon>Bacteria</taxon>
        <taxon>Bacillati</taxon>
        <taxon>Actinomycetota</taxon>
        <taxon>Actinomycetes</taxon>
        <taxon>Frankiales</taxon>
        <taxon>Frankiaceae</taxon>
        <taxon>Parafrankia</taxon>
    </lineage>
</organism>
<protein>
    <recommendedName>
        <fullName evidence="1">Polynucleotide kinase PNKP phosphatase domain-containing protein</fullName>
    </recommendedName>
</protein>
<sequence length="155" mass="17690">MAVIDVDGVVADVRHRLRFLRVHPGDWDAFFAAADIDPPLAEGVELVRTLARDHDVIWLTGRPERSRPATVRWLREQGLPVGEVRMRPDDDRQPARIFKRSELRRMGARRRVAVVVDDDPAVVELLRADGWPVLRADWLAYEPTLGNAQNEEGRT</sequence>
<dbReference type="RefSeq" id="WP_071083644.1">
    <property type="nucleotide sequence ID" value="NZ_MBLM01000102.1"/>
</dbReference>
<dbReference type="InterPro" id="IPR036412">
    <property type="entry name" value="HAD-like_sf"/>
</dbReference>
<evidence type="ECO:0000313" key="3">
    <source>
        <dbReference type="Proteomes" id="UP000179627"/>
    </source>
</evidence>